<feature type="signal peptide" evidence="3">
    <location>
        <begin position="1"/>
        <end position="18"/>
    </location>
</feature>
<dbReference type="Proteomes" id="UP000298517">
    <property type="component" value="Unassembled WGS sequence"/>
</dbReference>
<dbReference type="RefSeq" id="WP_134249226.1">
    <property type="nucleotide sequence ID" value="NZ_SNQI01000006.1"/>
</dbReference>
<dbReference type="SUPFAM" id="SSF51445">
    <property type="entry name" value="(Trans)glycosidases"/>
    <property type="match status" value="1"/>
</dbReference>
<dbReference type="InterPro" id="IPR013783">
    <property type="entry name" value="Ig-like_fold"/>
</dbReference>
<protein>
    <submittedName>
        <fullName evidence="5">T9SS type A sorting domain-containing protein</fullName>
    </submittedName>
</protein>
<dbReference type="SUPFAM" id="SSF81296">
    <property type="entry name" value="E set domains"/>
    <property type="match status" value="1"/>
</dbReference>
<comment type="similarity">
    <text evidence="1">Belongs to the glycosyl hydrolase 13 family.</text>
</comment>
<dbReference type="GO" id="GO:0005975">
    <property type="term" value="P:carbohydrate metabolic process"/>
    <property type="evidence" value="ECO:0007669"/>
    <property type="project" value="InterPro"/>
</dbReference>
<evidence type="ECO:0000313" key="6">
    <source>
        <dbReference type="Proteomes" id="UP000298517"/>
    </source>
</evidence>
<dbReference type="SUPFAM" id="SSF103647">
    <property type="entry name" value="TSP type-3 repeat"/>
    <property type="match status" value="1"/>
</dbReference>
<accession>A0A4Y8AQX3</accession>
<evidence type="ECO:0000259" key="4">
    <source>
        <dbReference type="SMART" id="SM00642"/>
    </source>
</evidence>
<dbReference type="EMBL" id="SNQI01000006">
    <property type="protein sequence ID" value="TEW72202.1"/>
    <property type="molecule type" value="Genomic_DNA"/>
</dbReference>
<dbReference type="InterPro" id="IPR026444">
    <property type="entry name" value="Secre_tail"/>
</dbReference>
<gene>
    <name evidence="5" type="ORF">E2488_15170</name>
</gene>
<dbReference type="Gene3D" id="3.20.20.80">
    <property type="entry name" value="Glycosidases"/>
    <property type="match status" value="1"/>
</dbReference>
<dbReference type="NCBIfam" id="TIGR04183">
    <property type="entry name" value="Por_Secre_tail"/>
    <property type="match status" value="1"/>
</dbReference>
<keyword evidence="2 3" id="KW-0732">Signal</keyword>
<feature type="domain" description="Glycosyl hydrolase family 13 catalytic" evidence="4">
    <location>
        <begin position="376"/>
        <end position="747"/>
    </location>
</feature>
<dbReference type="InterPro" id="IPR028974">
    <property type="entry name" value="TSP_type-3_rpt"/>
</dbReference>
<dbReference type="InterPro" id="IPR014756">
    <property type="entry name" value="Ig_E-set"/>
</dbReference>
<dbReference type="PANTHER" id="PTHR43002">
    <property type="entry name" value="GLYCOGEN DEBRANCHING ENZYME"/>
    <property type="match status" value="1"/>
</dbReference>
<name>A0A4Y8AQX3_9FLAO</name>
<feature type="chain" id="PRO_5021323031" evidence="3">
    <location>
        <begin position="19"/>
        <end position="1108"/>
    </location>
</feature>
<dbReference type="GO" id="GO:0005509">
    <property type="term" value="F:calcium ion binding"/>
    <property type="evidence" value="ECO:0007669"/>
    <property type="project" value="InterPro"/>
</dbReference>
<dbReference type="InterPro" id="IPR017853">
    <property type="entry name" value="GH"/>
</dbReference>
<evidence type="ECO:0000256" key="3">
    <source>
        <dbReference type="SAM" id="SignalP"/>
    </source>
</evidence>
<dbReference type="Pfam" id="PF00128">
    <property type="entry name" value="Alpha-amylase"/>
    <property type="match status" value="1"/>
</dbReference>
<dbReference type="OrthoDB" id="9761875at2"/>
<keyword evidence="6" id="KW-1185">Reference proteome</keyword>
<organism evidence="5 6">
    <name type="scientific">Gramella jeungdoensis</name>
    <dbReference type="NCBI Taxonomy" id="708091"/>
    <lineage>
        <taxon>Bacteria</taxon>
        <taxon>Pseudomonadati</taxon>
        <taxon>Bacteroidota</taxon>
        <taxon>Flavobacteriia</taxon>
        <taxon>Flavobacteriales</taxon>
        <taxon>Flavobacteriaceae</taxon>
        <taxon>Christiangramia</taxon>
    </lineage>
</organism>
<evidence type="ECO:0000256" key="1">
    <source>
        <dbReference type="ARBA" id="ARBA00008061"/>
    </source>
</evidence>
<evidence type="ECO:0000313" key="5">
    <source>
        <dbReference type="EMBL" id="TEW72202.1"/>
    </source>
</evidence>
<sequence length="1108" mass="124497">MKKTVLLFFLVISNITFAQVSTVPTIPTASNEITIKFDATGTDLEGYTGDVYAHTGVITSNSTDNKDWKYVIAGWTENVSKAKLTRDNSNSNVYTLVISPNVTTFYGVPTNETITNLAFVFRSSDTNKQTIDLFVKLYEDGLNITFTEPSNGSAYNKNTSVNITAEASINADLELFVNGVSKKTTTNTKNISTSILLTSTGTYTIKAIATSVSETKETEISIYVKSPTQNQTMPTGVSNGFNNNGDGTATFVLLAPNKNDILIIGDFNNWTVNENYQLYKDGEYFWITLNNLDADTEYAYQYLIDYDIKVADPYSEKILDPWTDKYINDGNYPNLKEYPSNLTEGYVSTFKINEDAYNWEVTDFTRPNQDNLVIYELHVRDFTFSDSFNEVLTKLDYLEELGINAIELMPVNEFEGADSWGYNPALYFALDKAYGTKNAFKKLVDECHKRGIAVLSDVVFNHSYGQSPLVQMYWNSANNKPAADNPWYNTDHNFVANTDAHWGSDFNHESPYTVSFFNEVLEYWMTEYKIDGFRFDFTKGFSNTIHTSSDPWGGNYDAKRIEILKNYADVVWNHSPSNKPYVIFEHLSDNVEETELANYGIMLWGNMNHSYNENTMGYEDTNPSDGIKTDISWISYKNRGWNNPNLIGYMESHDEERLMYKNLQFGNSSDDYSVKNLTTALARQELAGMFLFTIPGPKMIWQFGELGYDISIDENGRVGRKPIKWEYKDNVNRNQIYTIWATMIAFKTKYPEVFNTSDFTLNVGGLTKSIVLKHSSFDVVIVGNFDVTSKSITTNFSKTGTWFEYFTGDENTVSNTTQSITLNPGEYKLYTSKKILDPRGGTALDDSDKDGVADSIDLCPNTPLGQSVNTTGCADFSIAANNFTIEAIGETCPDKNSGQISITAVEAYNYIVTIDGKKYNFSNNTPLLVTDLAPKTYNFCIEIIGETYKQCYAVTIKEGVIASGKTTLNSKAAAIQITKGTAPFQVFVNNKLVFDTYAPEFMVPIKNGDVVAVKTAVTCEGVYSKKINLLEEIIAYPNPTQGPFEITLPTTKKEVTIEIYNVQSQLISSKAYPVLYGKVQLNLENNPSGLYFAKVYLEDVKLLKIVKQ</sequence>
<reference evidence="5 6" key="1">
    <citation type="journal article" date="2011" name="J. Microbiol.">
        <title>Gramella jeungdoensis sp. nov., isolated from a solar saltern in Korea.</title>
        <authorList>
            <person name="Joung Y."/>
            <person name="Kim H."/>
            <person name="Jang T."/>
            <person name="Ahn T.S."/>
            <person name="Joh K."/>
        </authorList>
    </citation>
    <scope>NUCLEOTIDE SEQUENCE [LARGE SCALE GENOMIC DNA]</scope>
    <source>
        <strain evidence="5 6">KCTC 23123</strain>
    </source>
</reference>
<dbReference type="Gene3D" id="2.60.40.10">
    <property type="entry name" value="Immunoglobulins"/>
    <property type="match status" value="2"/>
</dbReference>
<dbReference type="AlphaFoldDB" id="A0A4Y8AQX3"/>
<comment type="caution">
    <text evidence="5">The sequence shown here is derived from an EMBL/GenBank/DDBJ whole genome shotgun (WGS) entry which is preliminary data.</text>
</comment>
<dbReference type="CDD" id="cd11350">
    <property type="entry name" value="AmyAc_4"/>
    <property type="match status" value="1"/>
</dbReference>
<evidence type="ECO:0000256" key="2">
    <source>
        <dbReference type="ARBA" id="ARBA00022729"/>
    </source>
</evidence>
<dbReference type="SMART" id="SM00642">
    <property type="entry name" value="Aamy"/>
    <property type="match status" value="1"/>
</dbReference>
<proteinExistence type="inferred from homology"/>
<dbReference type="InterPro" id="IPR006047">
    <property type="entry name" value="GH13_cat_dom"/>
</dbReference>
<dbReference type="Pfam" id="PF18962">
    <property type="entry name" value="Por_Secre_tail"/>
    <property type="match status" value="1"/>
</dbReference>